<comment type="subunit">
    <text evidence="7">The complex is composed of two ATP-binding proteins (PotA), two transmembrane proteins (PotB and PotC) and a solute-binding protein (PotD).</text>
</comment>
<dbReference type="GO" id="GO:0015417">
    <property type="term" value="F:ABC-type polyamine transporter activity"/>
    <property type="evidence" value="ECO:0007669"/>
    <property type="project" value="UniProtKB-EC"/>
</dbReference>
<dbReference type="InterPro" id="IPR050093">
    <property type="entry name" value="ABC_SmlMolc_Importer"/>
</dbReference>
<accession>A0A0T7GKU4</accession>
<dbReference type="EC" id="7.6.2.11" evidence="7"/>
<dbReference type="PANTHER" id="PTHR42781:SF4">
    <property type="entry name" value="SPERMIDINE_PUTRESCINE IMPORT ATP-BINDING PROTEIN POTA"/>
    <property type="match status" value="1"/>
</dbReference>
<dbReference type="AlphaFoldDB" id="A0A0T7GKU4"/>
<dbReference type="InterPro" id="IPR008995">
    <property type="entry name" value="Mo/tungstate-bd_C_term_dom"/>
</dbReference>
<evidence type="ECO:0000256" key="2">
    <source>
        <dbReference type="ARBA" id="ARBA00022475"/>
    </source>
</evidence>
<dbReference type="InterPro" id="IPR005893">
    <property type="entry name" value="PotA-like"/>
</dbReference>
<protein>
    <recommendedName>
        <fullName evidence="7">Spermidine/putrescine import ATP-binding protein PotA</fullName>
        <ecNumber evidence="7">7.6.2.11</ecNumber>
    </recommendedName>
</protein>
<evidence type="ECO:0000256" key="1">
    <source>
        <dbReference type="ARBA" id="ARBA00022448"/>
    </source>
</evidence>
<organism evidence="9 10">
    <name type="scientific">Neorhizobium galegae bv. officinalis</name>
    <dbReference type="NCBI Taxonomy" id="323656"/>
    <lineage>
        <taxon>Bacteria</taxon>
        <taxon>Pseudomonadati</taxon>
        <taxon>Pseudomonadota</taxon>
        <taxon>Alphaproteobacteria</taxon>
        <taxon>Hyphomicrobiales</taxon>
        <taxon>Rhizobiaceae</taxon>
        <taxon>Rhizobium/Agrobacterium group</taxon>
        <taxon>Neorhizobium</taxon>
    </lineage>
</organism>
<keyword evidence="3 7" id="KW-0547">Nucleotide-binding</keyword>
<comment type="similarity">
    <text evidence="7">Belongs to the ABC transporter superfamily. Spermidine/putrescine importer (TC 3.A.1.11.1) family.</text>
</comment>
<dbReference type="InterPro" id="IPR003593">
    <property type="entry name" value="AAA+_ATPase"/>
</dbReference>
<dbReference type="Pfam" id="PF08402">
    <property type="entry name" value="TOBE_2"/>
    <property type="match status" value="1"/>
</dbReference>
<dbReference type="SUPFAM" id="SSF50331">
    <property type="entry name" value="MOP-like"/>
    <property type="match status" value="1"/>
</dbReference>
<dbReference type="GO" id="GO:0005524">
    <property type="term" value="F:ATP binding"/>
    <property type="evidence" value="ECO:0007669"/>
    <property type="project" value="UniProtKB-KW"/>
</dbReference>
<evidence type="ECO:0000256" key="7">
    <source>
        <dbReference type="RuleBase" id="RU364083"/>
    </source>
</evidence>
<evidence type="ECO:0000256" key="3">
    <source>
        <dbReference type="ARBA" id="ARBA00022741"/>
    </source>
</evidence>
<dbReference type="SUPFAM" id="SSF52540">
    <property type="entry name" value="P-loop containing nucleoside triphosphate hydrolases"/>
    <property type="match status" value="1"/>
</dbReference>
<keyword evidence="2 7" id="KW-1003">Cell membrane</keyword>
<evidence type="ECO:0000256" key="4">
    <source>
        <dbReference type="ARBA" id="ARBA00022840"/>
    </source>
</evidence>
<dbReference type="Proteomes" id="UP000039660">
    <property type="component" value="Unassembled WGS sequence"/>
</dbReference>
<dbReference type="GO" id="GO:0016887">
    <property type="term" value="F:ATP hydrolysis activity"/>
    <property type="evidence" value="ECO:0007669"/>
    <property type="project" value="InterPro"/>
</dbReference>
<keyword evidence="1 7" id="KW-0813">Transport</keyword>
<reference evidence="9 10" key="1">
    <citation type="submission" date="2014-08" db="EMBL/GenBank/DDBJ databases">
        <authorList>
            <person name="Chen Y.-H."/>
        </authorList>
    </citation>
    <scope>NUCLEOTIDE SEQUENCE [LARGE SCALE GENOMIC DNA]</scope>
</reference>
<dbReference type="PANTHER" id="PTHR42781">
    <property type="entry name" value="SPERMIDINE/PUTRESCINE IMPORT ATP-BINDING PROTEIN POTA"/>
    <property type="match status" value="1"/>
</dbReference>
<dbReference type="EMBL" id="CCRK01000004">
    <property type="protein sequence ID" value="CDZ47797.1"/>
    <property type="molecule type" value="Genomic_DNA"/>
</dbReference>
<keyword evidence="4 7" id="KW-0067">ATP-binding</keyword>
<evidence type="ECO:0000259" key="8">
    <source>
        <dbReference type="PROSITE" id="PS50893"/>
    </source>
</evidence>
<dbReference type="InterPro" id="IPR017871">
    <property type="entry name" value="ABC_transporter-like_CS"/>
</dbReference>
<dbReference type="Pfam" id="PF00005">
    <property type="entry name" value="ABC_tran"/>
    <property type="match status" value="1"/>
</dbReference>
<feature type="domain" description="ABC transporter" evidence="8">
    <location>
        <begin position="13"/>
        <end position="243"/>
    </location>
</feature>
<dbReference type="PROSITE" id="PS00211">
    <property type="entry name" value="ABC_TRANSPORTER_1"/>
    <property type="match status" value="1"/>
</dbReference>
<dbReference type="PROSITE" id="PS50893">
    <property type="entry name" value="ABC_TRANSPORTER_2"/>
    <property type="match status" value="1"/>
</dbReference>
<evidence type="ECO:0000256" key="5">
    <source>
        <dbReference type="ARBA" id="ARBA00022967"/>
    </source>
</evidence>
<dbReference type="GO" id="GO:0015847">
    <property type="term" value="P:putrescine transport"/>
    <property type="evidence" value="ECO:0007669"/>
    <property type="project" value="UniProtKB-ARBA"/>
</dbReference>
<keyword evidence="6 7" id="KW-0472">Membrane</keyword>
<dbReference type="NCBIfam" id="TIGR01187">
    <property type="entry name" value="potA"/>
    <property type="match status" value="1"/>
</dbReference>
<comment type="function">
    <text evidence="7">Part of the ABC transporter complex PotABCD involved in spermidine/putrescine import. Responsible for energy coupling to the transport system.</text>
</comment>
<evidence type="ECO:0000256" key="6">
    <source>
        <dbReference type="ARBA" id="ARBA00023136"/>
    </source>
</evidence>
<dbReference type="RefSeq" id="WP_046633944.1">
    <property type="nucleotide sequence ID" value="NZ_CCRK01000004.1"/>
</dbReference>
<comment type="catalytic activity">
    <reaction evidence="7">
        <text>ATP + H2O + polyamine-[polyamine-binding protein]Side 1 = ADP + phosphate + polyamineSide 2 + [polyamine-binding protein]Side 1.</text>
        <dbReference type="EC" id="7.6.2.11"/>
    </reaction>
</comment>
<keyword evidence="5 7" id="KW-1278">Translocase</keyword>
<gene>
    <name evidence="7" type="primary">potA</name>
    <name evidence="9" type="ORF">NGAL_HAMBI1189_20890</name>
</gene>
<dbReference type="GO" id="GO:0043190">
    <property type="term" value="C:ATP-binding cassette (ABC) transporter complex"/>
    <property type="evidence" value="ECO:0007669"/>
    <property type="project" value="InterPro"/>
</dbReference>
<dbReference type="Gene3D" id="2.40.50.100">
    <property type="match status" value="1"/>
</dbReference>
<dbReference type="InterPro" id="IPR027417">
    <property type="entry name" value="P-loop_NTPase"/>
</dbReference>
<evidence type="ECO:0000313" key="9">
    <source>
        <dbReference type="EMBL" id="CDZ47797.1"/>
    </source>
</evidence>
<sequence length="369" mass="39674">MAIKKEQAAGASIRISRLEKRFGSVFAVDGVDIDISAGEFLALLGPSGSGKTTILMSVAGFEFPTSGSIVVDAEDLTYVPANKRNLGMVFQNYTLFPHMSILDNVAFPLKMRGVSKADRYARAEEALATVRLAGYGERFPNQLSGGQQQRVALARAIIYRPRVLLMDEPLSALDKNLREDMQLEIKRLHAELGITVIFVTHDQSEALTMADRVAVLKDGKIQQIGPSRELYERPANLFTAGFIGEMNFIDVNVEKVSDTIAVSLPSGERWNVPADAAVESVKAGRKAVLAVRPERLQLGGAASEFTLQAKLADVVYAGSALLLIGTLPNGTEIRARLPGASDLSALAPGSAATFSVPREAVLLYAGETK</sequence>
<dbReference type="InterPro" id="IPR013611">
    <property type="entry name" value="Transp-assoc_OB_typ2"/>
</dbReference>
<dbReference type="InterPro" id="IPR003439">
    <property type="entry name" value="ABC_transporter-like_ATP-bd"/>
</dbReference>
<name>A0A0T7GKU4_NEOGA</name>
<proteinExistence type="inferred from homology"/>
<dbReference type="Gene3D" id="3.40.50.300">
    <property type="entry name" value="P-loop containing nucleotide triphosphate hydrolases"/>
    <property type="match status" value="1"/>
</dbReference>
<evidence type="ECO:0000313" key="10">
    <source>
        <dbReference type="Proteomes" id="UP000039660"/>
    </source>
</evidence>
<dbReference type="SMART" id="SM00382">
    <property type="entry name" value="AAA"/>
    <property type="match status" value="1"/>
</dbReference>
<dbReference type="FunFam" id="3.40.50.300:FF:000133">
    <property type="entry name" value="Spermidine/putrescine import ATP-binding protein PotA"/>
    <property type="match status" value="1"/>
</dbReference>